<dbReference type="AlphaFoldDB" id="A0A395NCA8"/>
<proteinExistence type="predicted"/>
<feature type="compositionally biased region" description="Basic and acidic residues" evidence="1">
    <location>
        <begin position="37"/>
        <end position="49"/>
    </location>
</feature>
<name>A0A395NCA8_TRIAR</name>
<dbReference type="EMBL" id="PXOA01000658">
    <property type="protein sequence ID" value="RFU73353.1"/>
    <property type="molecule type" value="Genomic_DNA"/>
</dbReference>
<organism evidence="2 3">
    <name type="scientific">Trichoderma arundinaceum</name>
    <dbReference type="NCBI Taxonomy" id="490622"/>
    <lineage>
        <taxon>Eukaryota</taxon>
        <taxon>Fungi</taxon>
        <taxon>Dikarya</taxon>
        <taxon>Ascomycota</taxon>
        <taxon>Pezizomycotina</taxon>
        <taxon>Sordariomycetes</taxon>
        <taxon>Hypocreomycetidae</taxon>
        <taxon>Hypocreales</taxon>
        <taxon>Hypocreaceae</taxon>
        <taxon>Trichoderma</taxon>
    </lineage>
</organism>
<reference evidence="2 3" key="1">
    <citation type="journal article" date="2018" name="PLoS Pathog.">
        <title>Evolution of structural diversity of trichothecenes, a family of toxins produced by plant pathogenic and entomopathogenic fungi.</title>
        <authorList>
            <person name="Proctor R.H."/>
            <person name="McCormick S.P."/>
            <person name="Kim H.S."/>
            <person name="Cardoza R.E."/>
            <person name="Stanley A.M."/>
            <person name="Lindo L."/>
            <person name="Kelly A."/>
            <person name="Brown D.W."/>
            <person name="Lee T."/>
            <person name="Vaughan M.M."/>
            <person name="Alexander N.J."/>
            <person name="Busman M."/>
            <person name="Gutierrez S."/>
        </authorList>
    </citation>
    <scope>NUCLEOTIDE SEQUENCE [LARGE SCALE GENOMIC DNA]</scope>
    <source>
        <strain evidence="2 3">IBT 40837</strain>
    </source>
</reference>
<dbReference type="Proteomes" id="UP000266272">
    <property type="component" value="Unassembled WGS sequence"/>
</dbReference>
<evidence type="ECO:0000313" key="2">
    <source>
        <dbReference type="EMBL" id="RFU73353.1"/>
    </source>
</evidence>
<keyword evidence="3" id="KW-1185">Reference proteome</keyword>
<accession>A0A395NCA8</accession>
<feature type="region of interest" description="Disordered" evidence="1">
    <location>
        <begin position="91"/>
        <end position="111"/>
    </location>
</feature>
<feature type="region of interest" description="Disordered" evidence="1">
    <location>
        <begin position="16"/>
        <end position="49"/>
    </location>
</feature>
<evidence type="ECO:0000256" key="1">
    <source>
        <dbReference type="SAM" id="MobiDB-lite"/>
    </source>
</evidence>
<sequence>MLHQYCPSELASEPLTASSKRKATYSASSPRAKRHCRSEDSHTTPCHGEPETLIEKLRRAQGKARLVRPIFWTENILQEFQVEFVRTKRPRTSGSGLYDAEESGQARAHATPWDDDDNIRWIKTLGQAGSNIQACLVKEILKRRGMPWITVRNDHAQLRTLRHRSATLGSDELAFLLGNKVATIVVTEGIFGTESSSQACLAYIHFESIALMRKREAWAVMGKRNSDNVEELAKQCRDRERWIRPRQECEDPYIIGILIALAQEQRAKGDIEGQKGWKVHLIGLPETYASEMYFYTATIPRSFLDRIDNPLERGECPGFKVSYELINLTKPRKAARLLYEVLRENALCK</sequence>
<gene>
    <name evidence="2" type="ORF">TARUN_8899</name>
</gene>
<comment type="caution">
    <text evidence="2">The sequence shown here is derived from an EMBL/GenBank/DDBJ whole genome shotgun (WGS) entry which is preliminary data.</text>
</comment>
<evidence type="ECO:0000313" key="3">
    <source>
        <dbReference type="Proteomes" id="UP000266272"/>
    </source>
</evidence>
<protein>
    <submittedName>
        <fullName evidence="2">Uncharacterized protein</fullName>
    </submittedName>
</protein>
<dbReference type="OrthoDB" id="5343483at2759"/>